<evidence type="ECO:0000256" key="1">
    <source>
        <dbReference type="ARBA" id="ARBA00000085"/>
    </source>
</evidence>
<evidence type="ECO:0000256" key="8">
    <source>
        <dbReference type="SAM" id="MobiDB-lite"/>
    </source>
</evidence>
<feature type="compositionally biased region" description="Polar residues" evidence="8">
    <location>
        <begin position="130"/>
        <end position="141"/>
    </location>
</feature>
<evidence type="ECO:0000256" key="7">
    <source>
        <dbReference type="ARBA" id="ARBA00023012"/>
    </source>
</evidence>
<dbReference type="CDD" id="cd06225">
    <property type="entry name" value="HAMP"/>
    <property type="match status" value="1"/>
</dbReference>
<feature type="transmembrane region" description="Helical" evidence="9">
    <location>
        <begin position="6"/>
        <end position="32"/>
    </location>
</feature>
<dbReference type="SMART" id="SM00304">
    <property type="entry name" value="HAMP"/>
    <property type="match status" value="1"/>
</dbReference>
<evidence type="ECO:0000256" key="5">
    <source>
        <dbReference type="ARBA" id="ARBA00022679"/>
    </source>
</evidence>
<dbReference type="PANTHER" id="PTHR45453">
    <property type="entry name" value="PHOSPHATE REGULON SENSOR PROTEIN PHOR"/>
    <property type="match status" value="1"/>
</dbReference>
<proteinExistence type="predicted"/>
<dbReference type="OrthoDB" id="9813151at2"/>
<dbReference type="RefSeq" id="WP_159442871.1">
    <property type="nucleotide sequence ID" value="NZ_FUWM01000005.1"/>
</dbReference>
<dbReference type="Gene3D" id="3.30.565.10">
    <property type="entry name" value="Histidine kinase-like ATPase, C-terminal domain"/>
    <property type="match status" value="1"/>
</dbReference>
<dbReference type="PANTHER" id="PTHR45453:SF1">
    <property type="entry name" value="PHOSPHATE REGULON SENSOR PROTEIN PHOR"/>
    <property type="match status" value="1"/>
</dbReference>
<dbReference type="PROSITE" id="PS50109">
    <property type="entry name" value="HIS_KIN"/>
    <property type="match status" value="1"/>
</dbReference>
<evidence type="ECO:0000256" key="2">
    <source>
        <dbReference type="ARBA" id="ARBA00004370"/>
    </source>
</evidence>
<dbReference type="GO" id="GO:0000155">
    <property type="term" value="F:phosphorelay sensor kinase activity"/>
    <property type="evidence" value="ECO:0007669"/>
    <property type="project" value="InterPro"/>
</dbReference>
<dbReference type="SUPFAM" id="SSF158472">
    <property type="entry name" value="HAMP domain-like"/>
    <property type="match status" value="1"/>
</dbReference>
<feature type="domain" description="HAMP" evidence="11">
    <location>
        <begin position="202"/>
        <end position="254"/>
    </location>
</feature>
<dbReference type="SMART" id="SM00387">
    <property type="entry name" value="HATPase_c"/>
    <property type="match status" value="1"/>
</dbReference>
<dbReference type="Gene3D" id="6.10.340.10">
    <property type="match status" value="1"/>
</dbReference>
<evidence type="ECO:0000256" key="4">
    <source>
        <dbReference type="ARBA" id="ARBA00022553"/>
    </source>
</evidence>
<feature type="region of interest" description="Disordered" evidence="8">
    <location>
        <begin position="106"/>
        <end position="142"/>
    </location>
</feature>
<dbReference type="InterPro" id="IPR003594">
    <property type="entry name" value="HATPase_dom"/>
</dbReference>
<keyword evidence="9" id="KW-0472">Membrane</keyword>
<sequence length="477" mass="53744">MRVKLYVKLAAVFLIVTLSTIVLVGGIINIALNNRFKDYVMNNEEIKNQRIIDSLESIYRRQGNWNNVESQLRHLEMMTGRRVEVTNNGRGVFDSKECRPMGMMGEGMMGGGMMRNDRRRRGNNQRQSRFEPNSESESSRTVKLPVKVDSNVVGYAHITPLEHEGLWSKQDMLFRKTINRSIIIAGVIAGLVALVISFFISKRITKPVREMTEVAQAMGEGDLSQRVEVTSKDEIGVLGEQVNQLATKLQKLEILRKKLTADVAHELRTPLTTIQSYIEAFQDGVMSIDEGNLNSIHEEVLRLVGLVSDLQELAIAEGGKPNFKAELINLKKFVQSRINGLSKLFTDKDIDLNLTLPNEDIKLEFDKKALNKIIRNLISNAYKYTNSGGKVSVNLKKQEDKALITVRDTGIGISKEELPYIFERFYRVDESRTRETGGTGIGLAIVKELIESQNGIITVDSELGEGTEFKVWLPIKE</sequence>
<evidence type="ECO:0000313" key="12">
    <source>
        <dbReference type="EMBL" id="SJZ35323.1"/>
    </source>
</evidence>
<protein>
    <recommendedName>
        <fullName evidence="3">histidine kinase</fullName>
        <ecNumber evidence="3">2.7.13.3</ecNumber>
    </recommendedName>
</protein>
<keyword evidence="4" id="KW-0597">Phosphoprotein</keyword>
<reference evidence="13" key="1">
    <citation type="submission" date="2017-02" db="EMBL/GenBank/DDBJ databases">
        <authorList>
            <person name="Varghese N."/>
            <person name="Submissions S."/>
        </authorList>
    </citation>
    <scope>NUCLEOTIDE SEQUENCE [LARGE SCALE GENOMIC DNA]</scope>
    <source>
        <strain evidence="13">ATCC BAA-73</strain>
    </source>
</reference>
<evidence type="ECO:0000256" key="3">
    <source>
        <dbReference type="ARBA" id="ARBA00012438"/>
    </source>
</evidence>
<dbReference type="GO" id="GO:0005886">
    <property type="term" value="C:plasma membrane"/>
    <property type="evidence" value="ECO:0007669"/>
    <property type="project" value="TreeGrafter"/>
</dbReference>
<evidence type="ECO:0000256" key="6">
    <source>
        <dbReference type="ARBA" id="ARBA00022777"/>
    </source>
</evidence>
<dbReference type="PROSITE" id="PS50885">
    <property type="entry name" value="HAMP"/>
    <property type="match status" value="1"/>
</dbReference>
<dbReference type="PRINTS" id="PR00344">
    <property type="entry name" value="BCTRLSENSOR"/>
</dbReference>
<keyword evidence="9" id="KW-1133">Transmembrane helix</keyword>
<dbReference type="CDD" id="cd00082">
    <property type="entry name" value="HisKA"/>
    <property type="match status" value="1"/>
</dbReference>
<dbReference type="InterPro" id="IPR003661">
    <property type="entry name" value="HisK_dim/P_dom"/>
</dbReference>
<dbReference type="EC" id="2.7.13.3" evidence="3"/>
<dbReference type="Pfam" id="PF02518">
    <property type="entry name" value="HATPase_c"/>
    <property type="match status" value="1"/>
</dbReference>
<keyword evidence="5" id="KW-0808">Transferase</keyword>
<dbReference type="InterPro" id="IPR003660">
    <property type="entry name" value="HAMP_dom"/>
</dbReference>
<accession>A0A1T4JYS5</accession>
<dbReference type="GO" id="GO:0016036">
    <property type="term" value="P:cellular response to phosphate starvation"/>
    <property type="evidence" value="ECO:0007669"/>
    <property type="project" value="TreeGrafter"/>
</dbReference>
<dbReference type="Pfam" id="PF00512">
    <property type="entry name" value="HisKA"/>
    <property type="match status" value="1"/>
</dbReference>
<feature type="domain" description="Histidine kinase" evidence="10">
    <location>
        <begin position="262"/>
        <end position="477"/>
    </location>
</feature>
<dbReference type="SUPFAM" id="SSF55874">
    <property type="entry name" value="ATPase domain of HSP90 chaperone/DNA topoisomerase II/histidine kinase"/>
    <property type="match status" value="1"/>
</dbReference>
<dbReference type="InterPro" id="IPR004358">
    <property type="entry name" value="Sig_transdc_His_kin-like_C"/>
</dbReference>
<name>A0A1T4JYS5_9FIRM</name>
<evidence type="ECO:0000256" key="9">
    <source>
        <dbReference type="SAM" id="Phobius"/>
    </source>
</evidence>
<dbReference type="GO" id="GO:0004721">
    <property type="term" value="F:phosphoprotein phosphatase activity"/>
    <property type="evidence" value="ECO:0007669"/>
    <property type="project" value="TreeGrafter"/>
</dbReference>
<dbReference type="InterPro" id="IPR005467">
    <property type="entry name" value="His_kinase_dom"/>
</dbReference>
<dbReference type="FunFam" id="3.30.565.10:FF:000006">
    <property type="entry name" value="Sensor histidine kinase WalK"/>
    <property type="match status" value="1"/>
</dbReference>
<keyword evidence="13" id="KW-1185">Reference proteome</keyword>
<organism evidence="12 13">
    <name type="scientific">Selenihalanaerobacter shriftii</name>
    <dbReference type="NCBI Taxonomy" id="142842"/>
    <lineage>
        <taxon>Bacteria</taxon>
        <taxon>Bacillati</taxon>
        <taxon>Bacillota</taxon>
        <taxon>Clostridia</taxon>
        <taxon>Halanaerobiales</taxon>
        <taxon>Halobacteroidaceae</taxon>
        <taxon>Selenihalanaerobacter</taxon>
    </lineage>
</organism>
<keyword evidence="9" id="KW-0812">Transmembrane</keyword>
<keyword evidence="6 12" id="KW-0418">Kinase</keyword>
<dbReference type="EMBL" id="FUWM01000005">
    <property type="protein sequence ID" value="SJZ35323.1"/>
    <property type="molecule type" value="Genomic_DNA"/>
</dbReference>
<feature type="transmembrane region" description="Helical" evidence="9">
    <location>
        <begin position="182"/>
        <end position="200"/>
    </location>
</feature>
<dbReference type="SUPFAM" id="SSF47384">
    <property type="entry name" value="Homodimeric domain of signal transducing histidine kinase"/>
    <property type="match status" value="1"/>
</dbReference>
<dbReference type="InterPro" id="IPR050351">
    <property type="entry name" value="BphY/WalK/GraS-like"/>
</dbReference>
<keyword evidence="7" id="KW-0902">Two-component regulatory system</keyword>
<evidence type="ECO:0000259" key="10">
    <source>
        <dbReference type="PROSITE" id="PS50109"/>
    </source>
</evidence>
<gene>
    <name evidence="12" type="ORF">SAMN02745118_00503</name>
</gene>
<dbReference type="Proteomes" id="UP000190625">
    <property type="component" value="Unassembled WGS sequence"/>
</dbReference>
<dbReference type="Gene3D" id="1.10.287.130">
    <property type="match status" value="1"/>
</dbReference>
<dbReference type="STRING" id="142842.SAMN02745118_00503"/>
<evidence type="ECO:0000313" key="13">
    <source>
        <dbReference type="Proteomes" id="UP000190625"/>
    </source>
</evidence>
<dbReference type="InterPro" id="IPR036097">
    <property type="entry name" value="HisK_dim/P_sf"/>
</dbReference>
<dbReference type="InterPro" id="IPR036890">
    <property type="entry name" value="HATPase_C_sf"/>
</dbReference>
<dbReference type="CDD" id="cd00075">
    <property type="entry name" value="HATPase"/>
    <property type="match status" value="1"/>
</dbReference>
<evidence type="ECO:0000259" key="11">
    <source>
        <dbReference type="PROSITE" id="PS50885"/>
    </source>
</evidence>
<comment type="catalytic activity">
    <reaction evidence="1">
        <text>ATP + protein L-histidine = ADP + protein N-phospho-L-histidine.</text>
        <dbReference type="EC" id="2.7.13.3"/>
    </reaction>
</comment>
<comment type="subcellular location">
    <subcellularLocation>
        <location evidence="2">Membrane</location>
    </subcellularLocation>
</comment>
<dbReference type="Pfam" id="PF00672">
    <property type="entry name" value="HAMP"/>
    <property type="match status" value="1"/>
</dbReference>
<dbReference type="AlphaFoldDB" id="A0A1T4JYS5"/>
<dbReference type="SMART" id="SM00388">
    <property type="entry name" value="HisKA"/>
    <property type="match status" value="1"/>
</dbReference>